<sequence length="380" mass="42087">MKLLWFFIAGALGVGGCQNNDDPMHASAVEDHAVSTSDDKIEITTPIGIFSTYLSDSAASQCQLLTYAQTTCEEDAIAAQHFFVALKNIGAFPNALAVSGQSDYQLLIANQAATIASPGWWHTGIQSLKGNRAPLADERQHFTEFTVQWRGLEIDTQLIQTHVAMHEDHTPVKVAEDVIAQWRTDALQRGLFTAPFLYKALRASDYLSEMQVPDTIAAFSRFDTQLFHDPFQGAITRYTHNEYEDALLDITVFPLTTSLDTAIETSLTNILEKEQADAQIVAAARNLTMVVDHPIAEFTPGRQFIEEKVFMLAVHAKGETEEPIFATTYVFRQEDKIVKVSTTFPPRIANPLVEQALPSIKVPAESPLMATLRDIAKTRS</sequence>
<protein>
    <submittedName>
        <fullName evidence="1">Uncharacterized protein</fullName>
    </submittedName>
</protein>
<proteinExistence type="predicted"/>
<name>A0ABX1R144_9ALTE</name>
<gene>
    <name evidence="1" type="ORF">HCJ96_03040</name>
</gene>
<dbReference type="EMBL" id="JAATNW010000002">
    <property type="protein sequence ID" value="NMH58993.1"/>
    <property type="molecule type" value="Genomic_DNA"/>
</dbReference>
<evidence type="ECO:0000313" key="2">
    <source>
        <dbReference type="Proteomes" id="UP000709336"/>
    </source>
</evidence>
<evidence type="ECO:0000313" key="1">
    <source>
        <dbReference type="EMBL" id="NMH58993.1"/>
    </source>
</evidence>
<dbReference type="PROSITE" id="PS51257">
    <property type="entry name" value="PROKAR_LIPOPROTEIN"/>
    <property type="match status" value="1"/>
</dbReference>
<dbReference type="Proteomes" id="UP000709336">
    <property type="component" value="Unassembled WGS sequence"/>
</dbReference>
<reference evidence="1 2" key="1">
    <citation type="submission" date="2020-03" db="EMBL/GenBank/DDBJ databases">
        <title>Alteromonas ponticola sp. nov., isolated from seawater.</title>
        <authorList>
            <person name="Yoon J.-H."/>
            <person name="Kim Y.-O."/>
        </authorList>
    </citation>
    <scope>NUCLEOTIDE SEQUENCE [LARGE SCALE GENOMIC DNA]</scope>
    <source>
        <strain evidence="1 2">MYP5</strain>
    </source>
</reference>
<organism evidence="1 2">
    <name type="scientific">Alteromonas ponticola</name>
    <dbReference type="NCBI Taxonomy" id="2720613"/>
    <lineage>
        <taxon>Bacteria</taxon>
        <taxon>Pseudomonadati</taxon>
        <taxon>Pseudomonadota</taxon>
        <taxon>Gammaproteobacteria</taxon>
        <taxon>Alteromonadales</taxon>
        <taxon>Alteromonadaceae</taxon>
        <taxon>Alteromonas/Salinimonas group</taxon>
        <taxon>Alteromonas</taxon>
    </lineage>
</organism>
<comment type="caution">
    <text evidence="1">The sequence shown here is derived from an EMBL/GenBank/DDBJ whole genome shotgun (WGS) entry which is preliminary data.</text>
</comment>
<accession>A0ABX1R144</accession>
<dbReference type="RefSeq" id="WP_169209573.1">
    <property type="nucleotide sequence ID" value="NZ_JAATNW010000002.1"/>
</dbReference>
<keyword evidence="2" id="KW-1185">Reference proteome</keyword>